<dbReference type="PANTHER" id="PTHR12138:SF135">
    <property type="entry name" value="SAM DOMAIN-CONTAINING PROTEIN"/>
    <property type="match status" value="1"/>
</dbReference>
<dbReference type="GeneTree" id="ENSGT00940000166898"/>
<protein>
    <submittedName>
        <fullName evidence="1">Uncharacterized protein</fullName>
    </submittedName>
</protein>
<dbReference type="PRINTS" id="PR02045">
    <property type="entry name" value="F138DOMAIN"/>
</dbReference>
<reference evidence="1 2" key="1">
    <citation type="submission" date="2009-03" db="EMBL/GenBank/DDBJ databases">
        <authorList>
            <person name="Warren W."/>
            <person name="Ye L."/>
            <person name="Minx P."/>
            <person name="Worley K."/>
            <person name="Gibbs R."/>
            <person name="Wilson R.K."/>
        </authorList>
    </citation>
    <scope>NUCLEOTIDE SEQUENCE [LARGE SCALE GENOMIC DNA]</scope>
</reference>
<dbReference type="Ensembl" id="ENSCJAT00000132871.1">
    <property type="protein sequence ID" value="ENSCJAP00000082875.1"/>
    <property type="gene ID" value="ENSCJAG00000075334.1"/>
</dbReference>
<sequence>MCFRLPTHSERDQFRFIFVSKVHSMVPDTLAGIFHLLWDIFFFLLSRLECSDAILTHCNLSLLGSSESPASASQVARITGICHYAKLIFCTFSIDGVSPCWPGWSPTPDLVICPPQPPNYVAHL</sequence>
<organism evidence="1 2">
    <name type="scientific">Callithrix jacchus</name>
    <name type="common">White-tufted-ear marmoset</name>
    <name type="synonym">Simia Jacchus</name>
    <dbReference type="NCBI Taxonomy" id="9483"/>
    <lineage>
        <taxon>Eukaryota</taxon>
        <taxon>Metazoa</taxon>
        <taxon>Chordata</taxon>
        <taxon>Craniata</taxon>
        <taxon>Vertebrata</taxon>
        <taxon>Euteleostomi</taxon>
        <taxon>Mammalia</taxon>
        <taxon>Eutheria</taxon>
        <taxon>Euarchontoglires</taxon>
        <taxon>Primates</taxon>
        <taxon>Haplorrhini</taxon>
        <taxon>Platyrrhini</taxon>
        <taxon>Cebidae</taxon>
        <taxon>Callitrichinae</taxon>
        <taxon>Callithrix</taxon>
        <taxon>Callithrix</taxon>
    </lineage>
</organism>
<reference evidence="1" key="2">
    <citation type="submission" date="2025-08" db="UniProtKB">
        <authorList>
            <consortium name="Ensembl"/>
        </authorList>
    </citation>
    <scope>IDENTIFICATION</scope>
</reference>
<reference evidence="1" key="3">
    <citation type="submission" date="2025-09" db="UniProtKB">
        <authorList>
            <consortium name="Ensembl"/>
        </authorList>
    </citation>
    <scope>IDENTIFICATION</scope>
</reference>
<dbReference type="PANTHER" id="PTHR12138">
    <property type="entry name" value="PRIMATE-EXPANDED PROTEIN FAMILY"/>
    <property type="match status" value="1"/>
</dbReference>
<proteinExistence type="predicted"/>
<evidence type="ECO:0000313" key="1">
    <source>
        <dbReference type="Ensembl" id="ENSCJAP00000082875.1"/>
    </source>
</evidence>
<evidence type="ECO:0000313" key="2">
    <source>
        <dbReference type="Proteomes" id="UP000008225"/>
    </source>
</evidence>
<accession>A0A8I3WZ24</accession>
<dbReference type="AlphaFoldDB" id="A0A8I3WZ24"/>
<dbReference type="Proteomes" id="UP000008225">
    <property type="component" value="Chromosome X"/>
</dbReference>
<name>A0A8I3WZ24_CALJA</name>
<keyword evidence="2" id="KW-1185">Reference proteome</keyword>